<dbReference type="HOGENOM" id="CLU_032444_2_0_1"/>
<dbReference type="PRINTS" id="PR00853">
    <property type="entry name" value="XPGRADSUPER"/>
</dbReference>
<dbReference type="GO" id="GO:0005739">
    <property type="term" value="C:mitochondrion"/>
    <property type="evidence" value="ECO:0007669"/>
    <property type="project" value="UniProtKB-SubCell"/>
</dbReference>
<evidence type="ECO:0000256" key="13">
    <source>
        <dbReference type="ARBA" id="ARBA00029382"/>
    </source>
</evidence>
<evidence type="ECO:0000256" key="14">
    <source>
        <dbReference type="ARBA" id="ARBA00034726"/>
    </source>
</evidence>
<evidence type="ECO:0000256" key="6">
    <source>
        <dbReference type="ARBA" id="ARBA00022763"/>
    </source>
</evidence>
<dbReference type="PROSITE" id="PS00841">
    <property type="entry name" value="XPG_1"/>
    <property type="match status" value="1"/>
</dbReference>
<keyword evidence="7 16" id="KW-0378">Hydrolase</keyword>
<dbReference type="InterPro" id="IPR036279">
    <property type="entry name" value="5-3_exonuclease_C_sf"/>
</dbReference>
<evidence type="ECO:0000256" key="17">
    <source>
        <dbReference type="SAM" id="MobiDB-lite"/>
    </source>
</evidence>
<reference evidence="20 21" key="2">
    <citation type="journal article" date="2007" name="BMC Biol.">
        <title>A 100%-complete sequence reveals unusually simple genomic features in the hot-spring red alga Cyanidioschyzon merolae.</title>
        <authorList>
            <person name="Nozaki H."/>
            <person name="Takano H."/>
            <person name="Misumi O."/>
            <person name="Terasawa K."/>
            <person name="Matsuzaki M."/>
            <person name="Maruyama S."/>
            <person name="Nishida K."/>
            <person name="Yagisawa F."/>
            <person name="Yoshida Y."/>
            <person name="Fujiwara T."/>
            <person name="Takio S."/>
            <person name="Tamura K."/>
            <person name="Chung S.J."/>
            <person name="Nakamura S."/>
            <person name="Kuroiwa H."/>
            <person name="Tanaka K."/>
            <person name="Sato N."/>
            <person name="Kuroiwa T."/>
        </authorList>
    </citation>
    <scope>NUCLEOTIDE SEQUENCE [LARGE SCALE GENOMIC DNA]</scope>
    <source>
        <strain evidence="20 21">10D</strain>
    </source>
</reference>
<comment type="subunit">
    <text evidence="15">Interacts with PCNA1 and PCNA2. Three molecules of FEN1 bind to one PCNA trimer with each molecule binding to one PCNA monomer. PCNA stimulates the nuclease activity without altering cleavage specificity.</text>
</comment>
<sequence>MGIRQLAKLIVDHAPRAYKEQDIRALFGRVIAIDASMCIYQFLVAVRTADAANLTNESGEITSHLSGVFYRTIKLLELGIKPIYVFDGKAPDLKANELAKRRSRREEDEQAAAKAREEGDLELYAKYARRVNKVSAETIDNVKRLLRLMGIPVVEAPSEAEAQCAVLTRAGLAYATASEDMDALTFGTPLLIRNLFAALASGAERKDRKPSEFSLAITLEDLGISMDQFIDICILCGCDYTCTIPKIGPYRALMLVKQHGCIEEVLASLRESNHPIPDDFDYLGARGLFKEPHVKDAADIEPLLEWHAPNEEGLVQFLVQENSFNEQLVRKAVERMTKALRSGVANQSRLDNFFKPKTLPKKHEPERPSSKRSTKRARKT</sequence>
<dbReference type="InterPro" id="IPR019974">
    <property type="entry name" value="XPG_CS"/>
</dbReference>
<dbReference type="SUPFAM" id="SSF88723">
    <property type="entry name" value="PIN domain-like"/>
    <property type="match status" value="1"/>
</dbReference>
<keyword evidence="1 16" id="KW-0597">Phosphoprotein</keyword>
<dbReference type="Proteomes" id="UP000007014">
    <property type="component" value="Chromosome 7"/>
</dbReference>
<keyword evidence="4 16" id="KW-0479">Metal-binding</keyword>
<organism evidence="20 21">
    <name type="scientific">Cyanidioschyzon merolae (strain NIES-3377 / 10D)</name>
    <name type="common">Unicellular red alga</name>
    <dbReference type="NCBI Taxonomy" id="280699"/>
    <lineage>
        <taxon>Eukaryota</taxon>
        <taxon>Rhodophyta</taxon>
        <taxon>Bangiophyceae</taxon>
        <taxon>Cyanidiales</taxon>
        <taxon>Cyanidiaceae</taxon>
        <taxon>Cyanidioschyzon</taxon>
    </lineage>
</organism>
<dbReference type="PROSITE" id="PS00842">
    <property type="entry name" value="XPG_2"/>
    <property type="match status" value="1"/>
</dbReference>
<dbReference type="Gene3D" id="3.40.50.1010">
    <property type="entry name" value="5'-nuclease"/>
    <property type="match status" value="1"/>
</dbReference>
<evidence type="ECO:0000256" key="3">
    <source>
        <dbReference type="ARBA" id="ARBA00022722"/>
    </source>
</evidence>
<comment type="similarity">
    <text evidence="14 16">Belongs to the XPG/RAD2 endonuclease family. FEN1 subfamily.</text>
</comment>
<dbReference type="KEGG" id="cme:CYME_CMG106C"/>
<dbReference type="GO" id="GO:0005654">
    <property type="term" value="C:nucleoplasm"/>
    <property type="evidence" value="ECO:0007669"/>
    <property type="project" value="UniProtKB-SubCell"/>
</dbReference>
<dbReference type="GO" id="GO:0003677">
    <property type="term" value="F:DNA binding"/>
    <property type="evidence" value="ECO:0007669"/>
    <property type="project" value="UniProtKB-UniRule"/>
</dbReference>
<dbReference type="GO" id="GO:0005730">
    <property type="term" value="C:nucleolus"/>
    <property type="evidence" value="ECO:0007669"/>
    <property type="project" value="UniProtKB-SubCell"/>
</dbReference>
<keyword evidence="5 16" id="KW-0255">Endonuclease</keyword>
<keyword evidence="10 16" id="KW-0496">Mitochondrion</keyword>
<dbReference type="PANTHER" id="PTHR11081">
    <property type="entry name" value="FLAP ENDONUCLEASE FAMILY MEMBER"/>
    <property type="match status" value="1"/>
</dbReference>
<evidence type="ECO:0000256" key="9">
    <source>
        <dbReference type="ARBA" id="ARBA00022842"/>
    </source>
</evidence>
<evidence type="ECO:0000259" key="18">
    <source>
        <dbReference type="SMART" id="SM00484"/>
    </source>
</evidence>
<dbReference type="Gramene" id="CMG106CT">
    <property type="protein sequence ID" value="CMG106CT"/>
    <property type="gene ID" value="CMG106C"/>
</dbReference>
<dbReference type="EMBL" id="AP006489">
    <property type="protein sequence ID" value="BAM79622.1"/>
    <property type="molecule type" value="Genomic_DNA"/>
</dbReference>
<keyword evidence="9 16" id="KW-0460">Magnesium</keyword>
<dbReference type="HAMAP" id="MF_00614">
    <property type="entry name" value="Fen"/>
    <property type="match status" value="1"/>
</dbReference>
<dbReference type="GO" id="GO:0006284">
    <property type="term" value="P:base-excision repair"/>
    <property type="evidence" value="ECO:0007669"/>
    <property type="project" value="UniProtKB-UniRule"/>
</dbReference>
<dbReference type="GO" id="GO:0000287">
    <property type="term" value="F:magnesium ion binding"/>
    <property type="evidence" value="ECO:0007669"/>
    <property type="project" value="UniProtKB-UniRule"/>
</dbReference>
<evidence type="ECO:0000256" key="16">
    <source>
        <dbReference type="HAMAP-Rule" id="MF_03140"/>
    </source>
</evidence>
<dbReference type="GO" id="GO:0017108">
    <property type="term" value="F:5'-flap endonuclease activity"/>
    <property type="evidence" value="ECO:0007669"/>
    <property type="project" value="UniProtKB-UniRule"/>
</dbReference>
<dbReference type="FunFam" id="3.40.50.1010:FF:000016">
    <property type="entry name" value="Flap endonuclease 1"/>
    <property type="match status" value="1"/>
</dbReference>
<evidence type="ECO:0000256" key="2">
    <source>
        <dbReference type="ARBA" id="ARBA00022705"/>
    </source>
</evidence>
<feature type="domain" description="XPG-I" evidence="18">
    <location>
        <begin position="147"/>
        <end position="224"/>
    </location>
</feature>
<proteinExistence type="inferred from homology"/>
<dbReference type="Pfam" id="PF00867">
    <property type="entry name" value="XPG_I"/>
    <property type="match status" value="1"/>
</dbReference>
<reference evidence="20 21" key="1">
    <citation type="journal article" date="2004" name="Nature">
        <title>Genome sequence of the ultrasmall unicellular red alga Cyanidioschyzon merolae 10D.</title>
        <authorList>
            <person name="Matsuzaki M."/>
            <person name="Misumi O."/>
            <person name="Shin-i T."/>
            <person name="Maruyama S."/>
            <person name="Takahara M."/>
            <person name="Miyagishima S."/>
            <person name="Mori T."/>
            <person name="Nishida K."/>
            <person name="Yagisawa F."/>
            <person name="Nishida K."/>
            <person name="Yoshida Y."/>
            <person name="Nishimura Y."/>
            <person name="Nakao S."/>
            <person name="Kobayashi T."/>
            <person name="Momoyama Y."/>
            <person name="Higashiyama T."/>
            <person name="Minoda A."/>
            <person name="Sano M."/>
            <person name="Nomoto H."/>
            <person name="Oishi K."/>
            <person name="Hayashi H."/>
            <person name="Ohta F."/>
            <person name="Nishizaka S."/>
            <person name="Haga S."/>
            <person name="Miura S."/>
            <person name="Morishita T."/>
            <person name="Kabeya Y."/>
            <person name="Terasawa K."/>
            <person name="Suzuki Y."/>
            <person name="Ishii Y."/>
            <person name="Asakawa S."/>
            <person name="Takano H."/>
            <person name="Ohta N."/>
            <person name="Kuroiwa H."/>
            <person name="Tanaka K."/>
            <person name="Shimizu N."/>
            <person name="Sugano S."/>
            <person name="Sato N."/>
            <person name="Nozaki H."/>
            <person name="Ogasawara N."/>
            <person name="Kohara Y."/>
            <person name="Kuroiwa T."/>
        </authorList>
    </citation>
    <scope>NUCLEOTIDE SEQUENCE [LARGE SCALE GENOMIC DNA]</scope>
    <source>
        <strain evidence="20 21">10D</strain>
    </source>
</reference>
<dbReference type="eggNOG" id="KOG2519">
    <property type="taxonomic scope" value="Eukaryota"/>
</dbReference>
<comment type="function">
    <text evidence="13 16">Structure-specific nuclease with 5'-flap endonuclease and 5'-3' exonuclease activities involved in DNA replication and repair. During DNA replication, cleaves the 5'-overhanging flap structure that is generated by displacement synthesis when DNA polymerase encounters the 5'-end of a downstream Okazaki fragment. It enters the flap from the 5'-end and then tracks to cleave the flap base, leaving a nick for ligation. Also involved in the long patch base excision repair (LP-BER) pathway, by cleaving within the apurinic/apyrimidinic (AP) site-terminated flap. Acts as a genome stabilization factor that prevents flaps from equilibrating into structures that lead to duplications and deletions. Also possesses 5'-3' exonuclease activity on nicked or gapped double-stranded DNA, and exhibits RNase H activity. Also involved in replication and repair of rDNA and in repairing mitochondrial DNA.</text>
</comment>
<dbReference type="GO" id="GO:0008409">
    <property type="term" value="F:5'-3' exonuclease activity"/>
    <property type="evidence" value="ECO:0007669"/>
    <property type="project" value="UniProtKB-UniRule"/>
</dbReference>
<feature type="domain" description="XPG N-terminal" evidence="19">
    <location>
        <begin position="1"/>
        <end position="108"/>
    </location>
</feature>
<dbReference type="FunFam" id="1.10.150.20:FF:000009">
    <property type="entry name" value="Flap endonuclease 1"/>
    <property type="match status" value="1"/>
</dbReference>
<evidence type="ECO:0000313" key="21">
    <source>
        <dbReference type="Proteomes" id="UP000007014"/>
    </source>
</evidence>
<dbReference type="STRING" id="280699.M1VBE4"/>
<dbReference type="GO" id="GO:0043137">
    <property type="term" value="P:DNA replication, removal of RNA primer"/>
    <property type="evidence" value="ECO:0007669"/>
    <property type="project" value="UniProtKB-UniRule"/>
</dbReference>
<dbReference type="PANTHER" id="PTHR11081:SF9">
    <property type="entry name" value="FLAP ENDONUCLEASE 1"/>
    <property type="match status" value="1"/>
</dbReference>
<protein>
    <recommendedName>
        <fullName evidence="16">Flap endonuclease 1</fullName>
        <shortName evidence="16">FEN-1</shortName>
        <ecNumber evidence="16">3.1.-.-</ecNumber>
    </recommendedName>
    <alternativeName>
        <fullName evidence="16">Flap structure-specific endonuclease 1</fullName>
    </alternativeName>
</protein>
<dbReference type="AlphaFoldDB" id="M1VBE4"/>
<keyword evidence="11 16" id="KW-0234">DNA repair</keyword>
<evidence type="ECO:0000256" key="10">
    <source>
        <dbReference type="ARBA" id="ARBA00023128"/>
    </source>
</evidence>
<dbReference type="CDD" id="cd09907">
    <property type="entry name" value="H3TH_FEN1-Euk"/>
    <property type="match status" value="1"/>
</dbReference>
<keyword evidence="8 16" id="KW-0269">Exonuclease</keyword>
<dbReference type="InterPro" id="IPR029060">
    <property type="entry name" value="PIN-like_dom_sf"/>
</dbReference>
<comment type="cofactor">
    <cofactor evidence="16">
        <name>Mg(2+)</name>
        <dbReference type="ChEBI" id="CHEBI:18420"/>
    </cofactor>
    <text evidence="16">Binds 2 magnesium ions per subunit. They probably participate in the reaction catalyzed by the enzyme. May bind an additional third magnesium ion after substrate binding.</text>
</comment>
<evidence type="ECO:0000256" key="11">
    <source>
        <dbReference type="ARBA" id="ARBA00023204"/>
    </source>
</evidence>
<dbReference type="RefSeq" id="XP_005535908.1">
    <property type="nucleotide sequence ID" value="XM_005535851.1"/>
</dbReference>
<evidence type="ECO:0000256" key="7">
    <source>
        <dbReference type="ARBA" id="ARBA00022801"/>
    </source>
</evidence>
<dbReference type="GeneID" id="16993240"/>
<evidence type="ECO:0000256" key="4">
    <source>
        <dbReference type="ARBA" id="ARBA00022723"/>
    </source>
</evidence>
<evidence type="ECO:0000256" key="15">
    <source>
        <dbReference type="ARBA" id="ARBA00063178"/>
    </source>
</evidence>
<dbReference type="Pfam" id="PF00752">
    <property type="entry name" value="XPG_N"/>
    <property type="match status" value="1"/>
</dbReference>
<evidence type="ECO:0000259" key="19">
    <source>
        <dbReference type="SMART" id="SM00485"/>
    </source>
</evidence>
<comment type="subcellular location">
    <subcellularLocation>
        <location evidence="16">Nucleus</location>
        <location evidence="16">Nucleolus</location>
    </subcellularLocation>
    <subcellularLocation>
        <location evidence="16">Nucleus</location>
        <location evidence="16">Nucleoplasm</location>
    </subcellularLocation>
    <subcellularLocation>
        <location evidence="16">Mitochondrion</location>
    </subcellularLocation>
    <text evidence="16">Resides mostly in the nucleoli and relocalizes to the nucleoplasm upon DNA damage.</text>
</comment>
<dbReference type="InterPro" id="IPR006086">
    <property type="entry name" value="XPG-I_dom"/>
</dbReference>
<evidence type="ECO:0000256" key="1">
    <source>
        <dbReference type="ARBA" id="ARBA00022553"/>
    </source>
</evidence>
<dbReference type="OMA" id="MGIPWVQ"/>
<keyword evidence="21" id="KW-1185">Reference proteome</keyword>
<dbReference type="InterPro" id="IPR023426">
    <property type="entry name" value="Flap_endonuc"/>
</dbReference>
<dbReference type="Gene3D" id="1.10.150.20">
    <property type="entry name" value="5' to 3' exonuclease, C-terminal subdomain"/>
    <property type="match status" value="1"/>
</dbReference>
<dbReference type="SMART" id="SM00485">
    <property type="entry name" value="XPGN"/>
    <property type="match status" value="1"/>
</dbReference>
<keyword evidence="6 16" id="KW-0227">DNA damage</keyword>
<dbReference type="SMART" id="SM00484">
    <property type="entry name" value="XPGI"/>
    <property type="match status" value="1"/>
</dbReference>
<dbReference type="CDD" id="cd09867">
    <property type="entry name" value="PIN_FEN1"/>
    <property type="match status" value="1"/>
</dbReference>
<dbReference type="InterPro" id="IPR008918">
    <property type="entry name" value="HhH2"/>
</dbReference>
<dbReference type="InterPro" id="IPR006085">
    <property type="entry name" value="XPG_DNA_repair_N"/>
</dbReference>
<name>M1VBE4_CYAM1</name>
<feature type="region of interest" description="Disordered" evidence="17">
    <location>
        <begin position="351"/>
        <end position="380"/>
    </location>
</feature>
<gene>
    <name evidence="20" type="ORF">CYME_CMG106C</name>
</gene>
<dbReference type="InterPro" id="IPR006084">
    <property type="entry name" value="XPG/Rad2"/>
</dbReference>
<dbReference type="OrthoDB" id="1937206at2759"/>
<dbReference type="SMART" id="SM00279">
    <property type="entry name" value="HhH2"/>
    <property type="match status" value="1"/>
</dbReference>
<feature type="compositionally biased region" description="Basic residues" evidence="17">
    <location>
        <begin position="370"/>
        <end position="380"/>
    </location>
</feature>
<accession>M1VBE4</accession>
<keyword evidence="3 16" id="KW-0540">Nuclease</keyword>
<evidence type="ECO:0000256" key="12">
    <source>
        <dbReference type="ARBA" id="ARBA00023242"/>
    </source>
</evidence>
<evidence type="ECO:0000256" key="8">
    <source>
        <dbReference type="ARBA" id="ARBA00022839"/>
    </source>
</evidence>
<dbReference type="SUPFAM" id="SSF47807">
    <property type="entry name" value="5' to 3' exonuclease, C-terminal subdomain"/>
    <property type="match status" value="1"/>
</dbReference>
<dbReference type="EC" id="3.1.-.-" evidence="16"/>
<keyword evidence="12 16" id="KW-0539">Nucleus</keyword>
<keyword evidence="2 16" id="KW-0235">DNA replication</keyword>
<evidence type="ECO:0000256" key="5">
    <source>
        <dbReference type="ARBA" id="ARBA00022759"/>
    </source>
</evidence>
<evidence type="ECO:0000313" key="20">
    <source>
        <dbReference type="EMBL" id="BAM79622.1"/>
    </source>
</evidence>